<dbReference type="InterPro" id="IPR036736">
    <property type="entry name" value="ACP-like_sf"/>
</dbReference>
<dbReference type="PROSITE" id="PS00012">
    <property type="entry name" value="PHOSPHOPANTETHEINE"/>
    <property type="match status" value="2"/>
</dbReference>
<proteinExistence type="predicted"/>
<dbReference type="InterPro" id="IPR010071">
    <property type="entry name" value="AA_adenyl_dom"/>
</dbReference>
<accession>A0A1Q9LIT4</accession>
<reference evidence="6 7" key="1">
    <citation type="submission" date="2016-10" db="EMBL/GenBank/DDBJ databases">
        <title>The Draft Genome Sequence of Actinokineospora bangkokensis 44EHWT reveals the biosynthetic pathway of antifungal compounds Thailandins with unusual extender unit butylmalonyl-CoA.</title>
        <authorList>
            <person name="Greule A."/>
            <person name="Intra B."/>
            <person name="Flemming S."/>
            <person name="Rommel M.G."/>
            <person name="Panbangred W."/>
            <person name="Bechthold A."/>
        </authorList>
    </citation>
    <scope>NUCLEOTIDE SEQUENCE [LARGE SCALE GENOMIC DNA]</scope>
    <source>
        <strain evidence="6 7">44EHW</strain>
    </source>
</reference>
<dbReference type="InterPro" id="IPR001031">
    <property type="entry name" value="Thioesterase"/>
</dbReference>
<dbReference type="PROSITE" id="PS50075">
    <property type="entry name" value="CARRIER"/>
    <property type="match status" value="3"/>
</dbReference>
<dbReference type="Pfam" id="PF00975">
    <property type="entry name" value="Thioesterase"/>
    <property type="match status" value="1"/>
</dbReference>
<evidence type="ECO:0000256" key="3">
    <source>
        <dbReference type="ARBA" id="ARBA00022553"/>
    </source>
</evidence>
<dbReference type="GO" id="GO:0044550">
    <property type="term" value="P:secondary metabolite biosynthetic process"/>
    <property type="evidence" value="ECO:0007669"/>
    <property type="project" value="TreeGrafter"/>
</dbReference>
<dbReference type="Pfam" id="PF00550">
    <property type="entry name" value="PP-binding"/>
    <property type="match status" value="3"/>
</dbReference>
<dbReference type="SUPFAM" id="SSF56801">
    <property type="entry name" value="Acetyl-CoA synthetase-like"/>
    <property type="match status" value="3"/>
</dbReference>
<dbReference type="InterPro" id="IPR006162">
    <property type="entry name" value="Ppantetheine_attach_site"/>
</dbReference>
<dbReference type="PROSITE" id="PS00455">
    <property type="entry name" value="AMP_BINDING"/>
    <property type="match status" value="3"/>
</dbReference>
<dbReference type="FunFam" id="3.30.559.30:FF:000001">
    <property type="entry name" value="Non-ribosomal peptide synthetase"/>
    <property type="match status" value="1"/>
</dbReference>
<evidence type="ECO:0000256" key="1">
    <source>
        <dbReference type="ARBA" id="ARBA00001957"/>
    </source>
</evidence>
<dbReference type="InterPro" id="IPR000873">
    <property type="entry name" value="AMP-dep_synth/lig_dom"/>
</dbReference>
<protein>
    <recommendedName>
        <fullName evidence="5">Carrier domain-containing protein</fullName>
    </recommendedName>
</protein>
<dbReference type="GO" id="GO:0031177">
    <property type="term" value="F:phosphopantetheine binding"/>
    <property type="evidence" value="ECO:0007669"/>
    <property type="project" value="InterPro"/>
</dbReference>
<dbReference type="STRING" id="1193682.BJP25_24215"/>
<dbReference type="GO" id="GO:0072330">
    <property type="term" value="P:monocarboxylic acid biosynthetic process"/>
    <property type="evidence" value="ECO:0007669"/>
    <property type="project" value="UniProtKB-ARBA"/>
</dbReference>
<dbReference type="NCBIfam" id="TIGR01733">
    <property type="entry name" value="AA-adenyl-dom"/>
    <property type="match status" value="3"/>
</dbReference>
<dbReference type="GO" id="GO:0003824">
    <property type="term" value="F:catalytic activity"/>
    <property type="evidence" value="ECO:0007669"/>
    <property type="project" value="InterPro"/>
</dbReference>
<dbReference type="Gene3D" id="1.10.1200.10">
    <property type="entry name" value="ACP-like"/>
    <property type="match status" value="2"/>
</dbReference>
<dbReference type="GO" id="GO:0008610">
    <property type="term" value="P:lipid biosynthetic process"/>
    <property type="evidence" value="ECO:0007669"/>
    <property type="project" value="UniProtKB-ARBA"/>
</dbReference>
<dbReference type="Gene3D" id="3.40.50.12780">
    <property type="entry name" value="N-terminal domain of ligase-like"/>
    <property type="match status" value="2"/>
</dbReference>
<dbReference type="Gene3D" id="3.30.300.30">
    <property type="match status" value="3"/>
</dbReference>
<dbReference type="Gene3D" id="3.40.50.980">
    <property type="match status" value="2"/>
</dbReference>
<dbReference type="Gene3D" id="3.30.559.30">
    <property type="entry name" value="Nonribosomal peptide synthetase, condensation domain"/>
    <property type="match status" value="4"/>
</dbReference>
<dbReference type="NCBIfam" id="NF003417">
    <property type="entry name" value="PRK04813.1"/>
    <property type="match status" value="3"/>
</dbReference>
<dbReference type="Gene3D" id="3.30.559.10">
    <property type="entry name" value="Chloramphenicol acetyltransferase-like domain"/>
    <property type="match status" value="4"/>
</dbReference>
<dbReference type="FunFam" id="1.10.1200.10:FF:000016">
    <property type="entry name" value="Non-ribosomal peptide synthase"/>
    <property type="match status" value="1"/>
</dbReference>
<dbReference type="SUPFAM" id="SSF53474">
    <property type="entry name" value="alpha/beta-Hydrolases"/>
    <property type="match status" value="1"/>
</dbReference>
<dbReference type="InterPro" id="IPR001242">
    <property type="entry name" value="Condensation_dom"/>
</dbReference>
<feature type="domain" description="Carrier" evidence="5">
    <location>
        <begin position="941"/>
        <end position="1015"/>
    </location>
</feature>
<dbReference type="SMART" id="SM00824">
    <property type="entry name" value="PKS_TE"/>
    <property type="match status" value="1"/>
</dbReference>
<sequence length="3827" mass="401112">MTSGVLPLSAGQRDIWFDRLRSGGGRATMGGYLDITGPVDPAALLRAARLLLAEAECTRAVVVDRGGEAAQQVVDAPAPVVVDLRGADDPAAASLAVLRTDLAAAFPDGAPPVRVRLCLLADDRAHLGLFVDHLLCDGYSQVILWRRLAALYTALTTGEDHTTDVLPPLAGLLAAETANLAEAAVERDRAFWVARGAEPFEPVTLSRGRNAPTAEFARHGGVLEHSDALRAAAWRYRVTWPTVVLAAAAAYTARLTGRSDGVLSLPVSARVGRTMLTTPGMVNNFVPLRVPAPAAATVADLVRATVDERKAVTRHQRLRASGIRRALGLRSDDPRPFGPFVNFLPQDGALRLGPCAAEVRSLSTGLVDDFEFTAAEGAGSDLELYAVGNLGLHTDAEVAAHRTRFADFLHRLATAGPGTPLGRIGVATTAEAAPLVGPPGEPHVGITARVAAHAASTPDATAVQSDRGSITYSQLVARAAAVSTRVHGPVAAVLAARGIDCVTAVLGVLGGGAAYLPLDVHSPYTRLAALLEDSGAASIVADPAHEGLARDLAGGRPVVVVGGTAEPPPVRQPAGAPAYVIYTSGSTGRPKGAVVHHGGMVNHLLSKVDELSLGPADVVVHNAPLTFDISVWQMLAALVVGGCVRVVDRHTGADPERLFGLPGATVLEVVPSLLRAALDGWDAGAPTPAAVPRVLLATGEALPGELVDRWLARFPGTPVVNAYGPTECSDDVAHAALAEPIGGGRAPIGTPVRGTRLLVLGDDLRPLPPGVPGELYVGGRGVGLGYRGDTPRTAATFVADPWGGPGERMYRTGDRVVLRADGRLEFLERRDEQVKVRGHRVEPGEVEAVLRGLPEVADAAVAAVPAADGHRVLVGWLVPAPGTAVDTTRVRTRLAAALPEHLVPSVLVALSALPLTAHGKVDRAALPAPDLDRAETDSGQEQATGARTVLASAMAEVLGVRSVDPGENFFTAGGDSIGAINLVNRVRSAGLVITPQDVFEHPTPAALAEVAVDVARPVAAEDGLGALVLPPAVQQLRDDVGGRADLVRDYAQYAVVDLPPEADAAGVRAALRALVDHHDALRMTLSVPVPGLWGLAVPTADGAPVPLVVVDAEPTGAELATRRAEAAAALSPEDGALVRAVLFERAHVLLLVVHHFAVDGVSWRVLLADLRAAWEGRALEPVPTSFRGWTRAITEEAAGDRRLAELPLWRAAEATGPSSLDRELDTGETAGSLRVELSPEVTGALLHGVPAAAHAEPVEVLVAVLATALGDGGPVTIEVEGHGREPVGDADLSRTAGWFTSAFPLRVDPGRGVGEAVHAVKAALRALPDRGAGYGRLRHLNPQAGRVLTGRAPSFGHNHLGRFDTTGGPWSLRADRMGLLANPALPLRHEVEVVTAVVDRPGGPVLLAEFTWAGRLRTDAEAAVLADRWRAAAEELGARAAAGAVRRGPEDFPLVRVTQSEVDALEAVPGGLADLLPLTPLQRALVLHEQDTYTVQMVVDLAGPLDADALSAAARALVARHTALRTTFHQRADADPLQVVHTALEPPFTLLRARDAEELAALTEADRTAPFGDGPLVRFTLVRTGADQARLLWTTHHLVTDGWSNALLAEELFTLAGGGEVTRPAVGPREHLAHLAGYDAAAAAAAWRAEFDGVDGPTVLGAPTRGAELPKSEVVELDQGRTAAFTAAARSRGLTPGSALSVAYALVLGARTGRSDVVFGVVTAGRPADLPGADRAVGAFMHTMPVRVRLAPDMTAARLAAEVVRSRSRLEPHQHGGLAGVQHATGQAQLFNTVLSVHNYPLADFRAVDGLVPGVRVTGGAARVAAEYPLAVEAVPGERLRLSVQYRPDTVTTEAARAVLDALVAVVDWFAEDADRPLRDAPTLAPGERALVLGGGDAPREPDTTVVERFHAAALAAPEAPAVHDATGETSYAVLAERVNRTARMLISHGVGPGDAVAVALPRSLDQVVALLGVLTAGAAYVPVDVEHLSDRVTAVLAEVEPAAVLTRDGRPPADLSAPDGTPVLGLGGAAFSGAPVTDADRTAPLTARHAAYLVHTSGSTGTPKGVVVEHGGVVAMVESLVERFGLTTGPRVLQFASVAFDAHAWELGLALLTGGTLVLTGPEHRLPGDPLADLLVSARVSLLCVPPAVALDLPHRDLPADTVLVVAGEACPDGVLDRWAHRVRLHNGYGPTESVVAATVAGPLTGTGRPSIGRPTRAHRVRLLDAWLRPVPPGAPGELYVAANLARGYLGRPGQTAARFVADPFGPAGSRLYRTGDLARQRPNGELDFLGRVDDQVQVRGFRVEPGEVVAALTRHPGVARAAVVPRGVDGQRRLVAYVVPAGTFDAAELRAHMVTALPEHMVPGAFVEVADLPLTPRGKLDVAALPDPVAVVDDRGRAPRDEVERILLDLYRDVLDRPGLGVESDFFAEGGHSLLVTRVIARARAALGVDLPIRAVFELRTVEALAAWMAEDARAERPELVRADVPDDAEHPLSSAQRRSWFQARLQDGDRATYTVPVAVRLSGRVDEPALDAAVRDVALRHPVLRTAFPEVDGEPSQRVLASTGHAGVVTVDLDPALLRQTLLAEAATGFATTEPGLRSRLYRLGQDDAVLLLLFHHIGFDGGSLEPLMRDLGTAYRARVAGTAPRWRPLPVRYSDYARWQRELLGTDDRPTTTAADQVAHWRAALAGLPEELPLPTDFPRPATGSDAGGEIEFTVDCGLLAGVRRLAAETATTPFMVLQAAVAALLTRLGAGTDIPLGTPVAGRSEAALDDLIGFFVNTVVLRVDTAGDPTFRELLARVRAVDLAAYANQDVPFEQVVDELRPERSLSRHPLFQVLVALQQGAPAVALPGLVARVERVPTAAAKFDLTVEFAEHGDGLGGLLTFRRDLFTERTAAAITDRIVRVLRAVTAAPDTRVSAVDLLGAEEREQVLVRWNATRREVPPIGLPRLLAEQAARTPDRPAVVDGERVLDFRELDEASARLAVELVARGAGPERVIALALPRAATAVVSVLAVLRTGAAYLPVEPTHPVARLRGMVERAGAGILLTTAEFAAALRGCAADIADVVVLDDPATAAAISAHDPAAGAPVEPDQDSAAYVIFTSGSTGQPKGVVVPHRAVRNYLAWVLAELPASGRGALVISPLSFDLTVTGLYAPLLAGGPVHLVDPTGPVPADPVAARDGVAFLKATPSHLALLDALPAPLVPTAELCLGGEPLPGRELRGWRDRHPGGRVVNEYGPTETTVGCTVFAVEPGERVPDGVLPLGRPIWNTRTYVLDERLAPAPVGVVGELYVAGEGLARGYAGRPDLTAERFVADPFGPPGSRMYRTGDLARWDASGDLVFGGRRDHQVKLRGFRVETGEVEAVLAAHPDVVRAAVVVRDDRTGDPALVAYVVPRGGVAVQALVDHARSLLPDYLVPSSFTLLDELPLTGNGKLDRGALPAPEAVPTAPPGGRAPRTREEEVLVGIVREVLAVPAVGVTDNVFDAGLDSIRTIKVVARARKAGVALEVADVFAHQSVAEMAAVLAERARVERAAAAPVAPAARVARVFDRLGDLDPFATVLRLRAGGDLPPVFCLPSGVGFSLPYVGLAEHLDPAHPIYGIQAPSVTELAPRPGTVEALADEYVELIRRVRSRGPYHLVGWSFGGVLAHRAAVRLRELGEQVGLLANLDAYPGVADKAAAGGSGQGVPEQELLAWLARTTGGARLAPGATPADVLAELKRAGSPMAALGERRLAAVVEQMHANQRLLAGYLPQRYDGEMLLVTATAGLSEAEVQARTARWVPHTAGLDVHRVPCAHDDMMEPAPLAVAGAAIAARLAAWHGTAR</sequence>
<dbReference type="CDD" id="cd19540">
    <property type="entry name" value="LCL_NRPS-like"/>
    <property type="match status" value="1"/>
</dbReference>
<feature type="domain" description="Carrier" evidence="5">
    <location>
        <begin position="3457"/>
        <end position="3531"/>
    </location>
</feature>
<dbReference type="InterPro" id="IPR029058">
    <property type="entry name" value="AB_hydrolase_fold"/>
</dbReference>
<comment type="caution">
    <text evidence="6">The sequence shown here is derived from an EMBL/GenBank/DDBJ whole genome shotgun (WGS) entry which is preliminary data.</text>
</comment>
<dbReference type="Proteomes" id="UP000186040">
    <property type="component" value="Unassembled WGS sequence"/>
</dbReference>
<dbReference type="RefSeq" id="WP_075976342.1">
    <property type="nucleotide sequence ID" value="NZ_MKQR01000018.1"/>
</dbReference>
<evidence type="ECO:0000256" key="2">
    <source>
        <dbReference type="ARBA" id="ARBA00022450"/>
    </source>
</evidence>
<dbReference type="InterPro" id="IPR009081">
    <property type="entry name" value="PP-bd_ACP"/>
</dbReference>
<dbReference type="InterPro" id="IPR020802">
    <property type="entry name" value="TesA-like"/>
</dbReference>
<dbReference type="CDD" id="cd05930">
    <property type="entry name" value="A_NRPS"/>
    <property type="match status" value="2"/>
</dbReference>
<keyword evidence="3" id="KW-0597">Phosphoprotein</keyword>
<dbReference type="SUPFAM" id="SSF52777">
    <property type="entry name" value="CoA-dependent acyltransferases"/>
    <property type="match status" value="8"/>
</dbReference>
<dbReference type="InterPro" id="IPR023213">
    <property type="entry name" value="CAT-like_dom_sf"/>
</dbReference>
<dbReference type="SMART" id="SM00823">
    <property type="entry name" value="PKS_PP"/>
    <property type="match status" value="3"/>
</dbReference>
<dbReference type="PANTHER" id="PTHR45527:SF1">
    <property type="entry name" value="FATTY ACID SYNTHASE"/>
    <property type="match status" value="1"/>
</dbReference>
<evidence type="ECO:0000256" key="4">
    <source>
        <dbReference type="SAM" id="MobiDB-lite"/>
    </source>
</evidence>
<dbReference type="Gene3D" id="3.40.50.1820">
    <property type="entry name" value="alpha/beta hydrolase"/>
    <property type="match status" value="1"/>
</dbReference>
<comment type="cofactor">
    <cofactor evidence="1">
        <name>pantetheine 4'-phosphate</name>
        <dbReference type="ChEBI" id="CHEBI:47942"/>
    </cofactor>
</comment>
<dbReference type="InterPro" id="IPR020806">
    <property type="entry name" value="PKS_PP-bd"/>
</dbReference>
<dbReference type="FunFam" id="3.30.300.30:FF:000010">
    <property type="entry name" value="Enterobactin synthetase component F"/>
    <property type="match status" value="2"/>
</dbReference>
<dbReference type="Pfam" id="PF00501">
    <property type="entry name" value="AMP-binding"/>
    <property type="match status" value="3"/>
</dbReference>
<dbReference type="InterPro" id="IPR042099">
    <property type="entry name" value="ANL_N_sf"/>
</dbReference>
<dbReference type="InterPro" id="IPR025110">
    <property type="entry name" value="AMP-bd_C"/>
</dbReference>
<evidence type="ECO:0000313" key="6">
    <source>
        <dbReference type="EMBL" id="OLR91936.1"/>
    </source>
</evidence>
<dbReference type="OrthoDB" id="2378856at2"/>
<dbReference type="Pfam" id="PF00668">
    <property type="entry name" value="Condensation"/>
    <property type="match status" value="4"/>
</dbReference>
<dbReference type="GO" id="GO:0043041">
    <property type="term" value="P:amino acid activation for nonribosomal peptide biosynthetic process"/>
    <property type="evidence" value="ECO:0007669"/>
    <property type="project" value="TreeGrafter"/>
</dbReference>
<evidence type="ECO:0000259" key="5">
    <source>
        <dbReference type="PROSITE" id="PS50075"/>
    </source>
</evidence>
<feature type="domain" description="Carrier" evidence="5">
    <location>
        <begin position="2400"/>
        <end position="2475"/>
    </location>
</feature>
<dbReference type="InterPro" id="IPR020845">
    <property type="entry name" value="AMP-binding_CS"/>
</dbReference>
<dbReference type="Pfam" id="PF13193">
    <property type="entry name" value="AMP-binding_C"/>
    <property type="match status" value="3"/>
</dbReference>
<dbReference type="InterPro" id="IPR045851">
    <property type="entry name" value="AMP-bd_C_sf"/>
</dbReference>
<dbReference type="FunFam" id="2.30.38.10:FF:000001">
    <property type="entry name" value="Non-ribosomal peptide synthetase PvdI"/>
    <property type="match status" value="1"/>
</dbReference>
<organism evidence="6 7">
    <name type="scientific">Actinokineospora bangkokensis</name>
    <dbReference type="NCBI Taxonomy" id="1193682"/>
    <lineage>
        <taxon>Bacteria</taxon>
        <taxon>Bacillati</taxon>
        <taxon>Actinomycetota</taxon>
        <taxon>Actinomycetes</taxon>
        <taxon>Pseudonocardiales</taxon>
        <taxon>Pseudonocardiaceae</taxon>
        <taxon>Actinokineospora</taxon>
    </lineage>
</organism>
<dbReference type="EMBL" id="MKQR01000018">
    <property type="protein sequence ID" value="OLR91936.1"/>
    <property type="molecule type" value="Genomic_DNA"/>
</dbReference>
<evidence type="ECO:0000313" key="7">
    <source>
        <dbReference type="Proteomes" id="UP000186040"/>
    </source>
</evidence>
<keyword evidence="2" id="KW-0596">Phosphopantetheine</keyword>
<dbReference type="Gene3D" id="2.30.38.10">
    <property type="entry name" value="Luciferase, Domain 3"/>
    <property type="match status" value="1"/>
</dbReference>
<dbReference type="PANTHER" id="PTHR45527">
    <property type="entry name" value="NONRIBOSOMAL PEPTIDE SYNTHETASE"/>
    <property type="match status" value="1"/>
</dbReference>
<dbReference type="SUPFAM" id="SSF47336">
    <property type="entry name" value="ACP-like"/>
    <property type="match status" value="3"/>
</dbReference>
<name>A0A1Q9LIT4_9PSEU</name>
<keyword evidence="7" id="KW-1185">Reference proteome</keyword>
<feature type="region of interest" description="Disordered" evidence="4">
    <location>
        <begin position="3438"/>
        <end position="3460"/>
    </location>
</feature>
<dbReference type="GO" id="GO:0005737">
    <property type="term" value="C:cytoplasm"/>
    <property type="evidence" value="ECO:0007669"/>
    <property type="project" value="TreeGrafter"/>
</dbReference>
<gene>
    <name evidence="6" type="ORF">BJP25_24215</name>
</gene>